<dbReference type="Pfam" id="PF22703">
    <property type="entry name" value="Cdc6_lid"/>
    <property type="match status" value="1"/>
</dbReference>
<dbReference type="HAMAP" id="MF_01407">
    <property type="entry name" value="ORC1_type_DNA_replic_protein"/>
    <property type="match status" value="1"/>
</dbReference>
<dbReference type="FunFam" id="1.10.8.60:FF:000073">
    <property type="entry name" value="ORC1-type DNA replication protein"/>
    <property type="match status" value="1"/>
</dbReference>
<evidence type="ECO:0000256" key="3">
    <source>
        <dbReference type="ARBA" id="ARBA00022741"/>
    </source>
</evidence>
<dbReference type="EMBL" id="JBHTAB010000015">
    <property type="protein sequence ID" value="MFC7131442.1"/>
    <property type="molecule type" value="Genomic_DNA"/>
</dbReference>
<feature type="binding site" evidence="5">
    <location>
        <begin position="62"/>
        <end position="66"/>
    </location>
    <ligand>
        <name>ATP</name>
        <dbReference type="ChEBI" id="CHEBI:30616"/>
    </ligand>
</feature>
<dbReference type="Gene3D" id="3.40.50.300">
    <property type="entry name" value="P-loop containing nucleotide triphosphate hydrolases"/>
    <property type="match status" value="1"/>
</dbReference>
<dbReference type="InterPro" id="IPR055237">
    <property type="entry name" value="Cdc6_lid"/>
</dbReference>
<dbReference type="Proteomes" id="UP001596460">
    <property type="component" value="Unassembled WGS sequence"/>
</dbReference>
<dbReference type="SUPFAM" id="SSF46785">
    <property type="entry name" value="Winged helix' DNA-binding domain"/>
    <property type="match status" value="1"/>
</dbReference>
<evidence type="ECO:0000256" key="1">
    <source>
        <dbReference type="ARBA" id="ARBA00006184"/>
    </source>
</evidence>
<dbReference type="SMART" id="SM01074">
    <property type="entry name" value="Cdc6_C"/>
    <property type="match status" value="1"/>
</dbReference>
<dbReference type="InterPro" id="IPR027417">
    <property type="entry name" value="P-loop_NTPase"/>
</dbReference>
<feature type="binding site" evidence="5">
    <location>
        <position position="223"/>
    </location>
    <ligand>
        <name>ATP</name>
        <dbReference type="ChEBI" id="CHEBI:30616"/>
    </ligand>
</feature>
<dbReference type="Pfam" id="PF13401">
    <property type="entry name" value="AAA_22"/>
    <property type="match status" value="1"/>
</dbReference>
<feature type="domain" description="AAA+ ATPase" evidence="6">
    <location>
        <begin position="50"/>
        <end position="208"/>
    </location>
</feature>
<dbReference type="InterPro" id="IPR036390">
    <property type="entry name" value="WH_DNA-bd_sf"/>
</dbReference>
<dbReference type="NCBIfam" id="TIGR02928">
    <property type="entry name" value="orc1/cdc6 family replication initiation protein"/>
    <property type="match status" value="1"/>
</dbReference>
<dbReference type="InterPro" id="IPR003593">
    <property type="entry name" value="AAA+_ATPase"/>
</dbReference>
<evidence type="ECO:0000259" key="6">
    <source>
        <dbReference type="SMART" id="SM00382"/>
    </source>
</evidence>
<dbReference type="InterPro" id="IPR036388">
    <property type="entry name" value="WH-like_DNA-bd_sf"/>
</dbReference>
<dbReference type="Pfam" id="PF09079">
    <property type="entry name" value="WHD_Cdc6"/>
    <property type="match status" value="1"/>
</dbReference>
<dbReference type="InterPro" id="IPR049945">
    <property type="entry name" value="AAA_22"/>
</dbReference>
<dbReference type="Gene3D" id="1.10.8.60">
    <property type="match status" value="1"/>
</dbReference>
<keyword evidence="9" id="KW-1185">Reference proteome</keyword>
<comment type="similarity">
    <text evidence="1 5">Belongs to the CDC6/cdc18 family.</text>
</comment>
<dbReference type="Gene3D" id="1.10.10.10">
    <property type="entry name" value="Winged helix-like DNA-binding domain superfamily/Winged helix DNA-binding domain"/>
    <property type="match status" value="1"/>
</dbReference>
<dbReference type="RefSeq" id="WP_390247589.1">
    <property type="nucleotide sequence ID" value="NZ_JBHTAB010000015.1"/>
</dbReference>
<evidence type="ECO:0000256" key="2">
    <source>
        <dbReference type="ARBA" id="ARBA00022705"/>
    </source>
</evidence>
<accession>A0ABD5XNU3</accession>
<dbReference type="GO" id="GO:0006260">
    <property type="term" value="P:DNA replication"/>
    <property type="evidence" value="ECO:0007669"/>
    <property type="project" value="UniProtKB-UniRule"/>
</dbReference>
<dbReference type="CDD" id="cd08768">
    <property type="entry name" value="Cdc6_C"/>
    <property type="match status" value="1"/>
</dbReference>
<evidence type="ECO:0000256" key="4">
    <source>
        <dbReference type="ARBA" id="ARBA00022840"/>
    </source>
</evidence>
<keyword evidence="3 5" id="KW-0547">Nucleotide-binding</keyword>
<dbReference type="InterPro" id="IPR015163">
    <property type="entry name" value="Cdc6_C"/>
</dbReference>
<dbReference type="AlphaFoldDB" id="A0ABD5XNU3"/>
<dbReference type="InterPro" id="IPR014277">
    <property type="entry name" value="Orc1/Cdc6_arc"/>
</dbReference>
<gene>
    <name evidence="8" type="ORF">ACFQI8_18990</name>
</gene>
<comment type="function">
    <text evidence="5">Involved in regulation of DNA replication.</text>
</comment>
<reference evidence="8 9" key="1">
    <citation type="journal article" date="2019" name="Int. J. Syst. Evol. Microbiol.">
        <title>The Global Catalogue of Microorganisms (GCM) 10K type strain sequencing project: providing services to taxonomists for standard genome sequencing and annotation.</title>
        <authorList>
            <consortium name="The Broad Institute Genomics Platform"/>
            <consortium name="The Broad Institute Genome Sequencing Center for Infectious Disease"/>
            <person name="Wu L."/>
            <person name="Ma J."/>
        </authorList>
    </citation>
    <scope>NUCLEOTIDE SEQUENCE [LARGE SCALE GENOMIC DNA]</scope>
    <source>
        <strain evidence="8 9">DSM 26526</strain>
    </source>
</reference>
<dbReference type="PANTHER" id="PTHR10763">
    <property type="entry name" value="CELL DIVISION CONTROL PROTEIN 6-RELATED"/>
    <property type="match status" value="1"/>
</dbReference>
<comment type="caution">
    <text evidence="8">The sequence shown here is derived from an EMBL/GenBank/DDBJ whole genome shotgun (WGS) entry which is preliminary data.</text>
</comment>
<feature type="binding site" evidence="5">
    <location>
        <position position="211"/>
    </location>
    <ligand>
        <name>ATP</name>
        <dbReference type="ChEBI" id="CHEBI:30616"/>
    </ligand>
</feature>
<dbReference type="SMART" id="SM00382">
    <property type="entry name" value="AAA"/>
    <property type="match status" value="1"/>
</dbReference>
<proteinExistence type="inferred from homology"/>
<name>A0ABD5XNU3_9EURY</name>
<dbReference type="SUPFAM" id="SSF52540">
    <property type="entry name" value="P-loop containing nucleoside triphosphate hydrolases"/>
    <property type="match status" value="1"/>
</dbReference>
<evidence type="ECO:0000256" key="5">
    <source>
        <dbReference type="HAMAP-Rule" id="MF_01407"/>
    </source>
</evidence>
<dbReference type="PANTHER" id="PTHR10763:SF22">
    <property type="entry name" value="ORC1-TYPE DNA REPLICATION PROTEIN"/>
    <property type="match status" value="1"/>
</dbReference>
<dbReference type="GO" id="GO:0005524">
    <property type="term" value="F:ATP binding"/>
    <property type="evidence" value="ECO:0007669"/>
    <property type="project" value="UniProtKB-UniRule"/>
</dbReference>
<dbReference type="InterPro" id="IPR050311">
    <property type="entry name" value="ORC1/CDC6"/>
</dbReference>
<evidence type="ECO:0000313" key="9">
    <source>
        <dbReference type="Proteomes" id="UP001596460"/>
    </source>
</evidence>
<sequence length="401" mass="45137">MGGLFEDVEDEIYREKRVLKEEYQPDEILERDSEVEEYKHALTDTLFGRSPDNIFLFGKAGVGKTAVTNFVLSELQREALRRDTADEIHVTKVNCNNQSVYSTVRHLVNSLRPEDTASFPKKGPSTADAFEELYAQMERLGGTHLFVLDEIDHLSNPDPLLYEFPRARANGHINEAKVGLIGISNNYTFRNTLSAKVKSTLMEHEISFSTYDAGELQTILTDRAQRAFVDGACVDSAISACAAFAAKDDGSARQAIDLLREAADTAQKDGATTVTAEHVERVREQVNRGQLRDKIDDQTMHAQLVLESVARQQLADDESVRTKRVQQRYEAVADAWGHDHLTSLKSIQNHLDDLHMLGFLIRTDENKGQTGGRSYRWEVDMNLETVIEAREEIELNAQPPE</sequence>
<evidence type="ECO:0000259" key="7">
    <source>
        <dbReference type="SMART" id="SM01074"/>
    </source>
</evidence>
<keyword evidence="4 5" id="KW-0067">ATP-binding</keyword>
<feature type="domain" description="Cdc6 C-terminal" evidence="7">
    <location>
        <begin position="306"/>
        <end position="390"/>
    </location>
</feature>
<keyword evidence="2 5" id="KW-0235">DNA replication</keyword>
<evidence type="ECO:0000313" key="8">
    <source>
        <dbReference type="EMBL" id="MFC7131442.1"/>
    </source>
</evidence>
<protein>
    <recommendedName>
        <fullName evidence="5">ORC1-type DNA replication protein</fullName>
    </recommendedName>
</protein>
<organism evidence="8 9">
    <name type="scientific">Haloferax chudinovii</name>
    <dbReference type="NCBI Taxonomy" id="1109010"/>
    <lineage>
        <taxon>Archaea</taxon>
        <taxon>Methanobacteriati</taxon>
        <taxon>Methanobacteriota</taxon>
        <taxon>Stenosarchaea group</taxon>
        <taxon>Halobacteria</taxon>
        <taxon>Halobacteriales</taxon>
        <taxon>Haloferacaceae</taxon>
        <taxon>Haloferax</taxon>
    </lineage>
</organism>